<evidence type="ECO:0000259" key="1">
    <source>
        <dbReference type="Pfam" id="PF12804"/>
    </source>
</evidence>
<accession>A0A150X522</accession>
<dbReference type="RefSeq" id="WP_068222516.1">
    <property type="nucleotide sequence ID" value="NZ_CP139724.1"/>
</dbReference>
<dbReference type="PANTHER" id="PTHR43777:SF1">
    <property type="entry name" value="MOLYBDENUM COFACTOR CYTIDYLYLTRANSFERASE"/>
    <property type="match status" value="1"/>
</dbReference>
<dbReference type="EMBL" id="LRPC01000028">
    <property type="protein sequence ID" value="KYG73742.1"/>
    <property type="molecule type" value="Genomic_DNA"/>
</dbReference>
<evidence type="ECO:0000313" key="3">
    <source>
        <dbReference type="Proteomes" id="UP000075606"/>
    </source>
</evidence>
<dbReference type="AlphaFoldDB" id="A0A150X522"/>
<protein>
    <recommendedName>
        <fullName evidence="1">MobA-like NTP transferase domain-containing protein</fullName>
    </recommendedName>
</protein>
<dbReference type="Proteomes" id="UP000075606">
    <property type="component" value="Unassembled WGS sequence"/>
</dbReference>
<dbReference type="CDD" id="cd04182">
    <property type="entry name" value="GT_2_like_f"/>
    <property type="match status" value="1"/>
</dbReference>
<reference evidence="2 3" key="1">
    <citation type="submission" date="2016-01" db="EMBL/GenBank/DDBJ databases">
        <title>Genome sequencing of Roseivirga spongicola UST030701-084.</title>
        <authorList>
            <person name="Selvaratnam C."/>
            <person name="Thevarajoo S."/>
            <person name="Goh K.M."/>
            <person name="Ee R."/>
            <person name="Chan K.-G."/>
            <person name="Chong C.S."/>
        </authorList>
    </citation>
    <scope>NUCLEOTIDE SEQUENCE [LARGE SCALE GENOMIC DNA]</scope>
    <source>
        <strain evidence="2 3">UST030701-084</strain>
    </source>
</reference>
<dbReference type="SUPFAM" id="SSF53448">
    <property type="entry name" value="Nucleotide-diphospho-sugar transferases"/>
    <property type="match status" value="1"/>
</dbReference>
<sequence length="200" mass="22220">MRISAILLTAGLSSRMGENKMLLPLPDSTVVQKTLEQLLAAGVDEIVVVTGRDGDLVESEINPDALGQKLKIIHNPDYHKGQTTSIQVGLRAIDDADAVMICLGDMPLLKAEDYCFLMHSFANQNEYSIQVPFFKGQKGNPVIFAQKHFQEILNHTEMNGCSAVVQRNSESVCRIEVSSDHFIQDIDTPEDYQQILKAFE</sequence>
<dbReference type="PANTHER" id="PTHR43777">
    <property type="entry name" value="MOLYBDENUM COFACTOR CYTIDYLYLTRANSFERASE"/>
    <property type="match status" value="1"/>
</dbReference>
<dbReference type="Pfam" id="PF12804">
    <property type="entry name" value="NTP_transf_3"/>
    <property type="match status" value="1"/>
</dbReference>
<dbReference type="Gene3D" id="3.90.550.10">
    <property type="entry name" value="Spore Coat Polysaccharide Biosynthesis Protein SpsA, Chain A"/>
    <property type="match status" value="1"/>
</dbReference>
<keyword evidence="3" id="KW-1185">Reference proteome</keyword>
<name>A0A150X522_9BACT</name>
<feature type="domain" description="MobA-like NTP transferase" evidence="1">
    <location>
        <begin position="5"/>
        <end position="168"/>
    </location>
</feature>
<proteinExistence type="predicted"/>
<dbReference type="OrthoDB" id="9779263at2"/>
<organism evidence="2 3">
    <name type="scientific">Roseivirga spongicola</name>
    <dbReference type="NCBI Taxonomy" id="333140"/>
    <lineage>
        <taxon>Bacteria</taxon>
        <taxon>Pseudomonadati</taxon>
        <taxon>Bacteroidota</taxon>
        <taxon>Cytophagia</taxon>
        <taxon>Cytophagales</taxon>
        <taxon>Roseivirgaceae</taxon>
        <taxon>Roseivirga</taxon>
    </lineage>
</organism>
<dbReference type="InterPro" id="IPR029044">
    <property type="entry name" value="Nucleotide-diphossugar_trans"/>
</dbReference>
<comment type="caution">
    <text evidence="2">The sequence shown here is derived from an EMBL/GenBank/DDBJ whole genome shotgun (WGS) entry which is preliminary data.</text>
</comment>
<gene>
    <name evidence="2" type="ORF">AWW68_13755</name>
</gene>
<dbReference type="STRING" id="333140.AWW68_13755"/>
<dbReference type="GO" id="GO:0016779">
    <property type="term" value="F:nucleotidyltransferase activity"/>
    <property type="evidence" value="ECO:0007669"/>
    <property type="project" value="UniProtKB-ARBA"/>
</dbReference>
<dbReference type="InterPro" id="IPR025877">
    <property type="entry name" value="MobA-like_NTP_Trfase"/>
</dbReference>
<evidence type="ECO:0000313" key="2">
    <source>
        <dbReference type="EMBL" id="KYG73742.1"/>
    </source>
</evidence>